<organism evidence="3 4">
    <name type="scientific">Aplosporella prunicola CBS 121167</name>
    <dbReference type="NCBI Taxonomy" id="1176127"/>
    <lineage>
        <taxon>Eukaryota</taxon>
        <taxon>Fungi</taxon>
        <taxon>Dikarya</taxon>
        <taxon>Ascomycota</taxon>
        <taxon>Pezizomycotina</taxon>
        <taxon>Dothideomycetes</taxon>
        <taxon>Dothideomycetes incertae sedis</taxon>
        <taxon>Botryosphaeriales</taxon>
        <taxon>Aplosporellaceae</taxon>
        <taxon>Aplosporella</taxon>
    </lineage>
</organism>
<proteinExistence type="predicted"/>
<evidence type="ECO:0000259" key="2">
    <source>
        <dbReference type="Pfam" id="PF14622"/>
    </source>
</evidence>
<dbReference type="GO" id="GO:0005762">
    <property type="term" value="C:mitochondrial large ribosomal subunit"/>
    <property type="evidence" value="ECO:0007669"/>
    <property type="project" value="InterPro"/>
</dbReference>
<dbReference type="Pfam" id="PF14622">
    <property type="entry name" value="Ribonucleas_3_3"/>
    <property type="match status" value="1"/>
</dbReference>
<dbReference type="AlphaFoldDB" id="A0A6A6B7Z6"/>
<dbReference type="InterPro" id="IPR036389">
    <property type="entry name" value="RNase_III_sf"/>
</dbReference>
<dbReference type="Gene3D" id="1.10.1520.10">
    <property type="entry name" value="Ribonuclease III domain"/>
    <property type="match status" value="1"/>
</dbReference>
<dbReference type="PANTHER" id="PTHR28160">
    <property type="entry name" value="54S RIBOSOMAL PROTEIN L15, MITOCHONDRIAL"/>
    <property type="match status" value="1"/>
</dbReference>
<protein>
    <recommendedName>
        <fullName evidence="2">RNase III domain-containing protein</fullName>
    </recommendedName>
</protein>
<feature type="domain" description="RNase III" evidence="2">
    <location>
        <begin position="111"/>
        <end position="259"/>
    </location>
</feature>
<dbReference type="FunFam" id="1.10.1520.10:FF:000018">
    <property type="entry name" value="RNase III domain protein"/>
    <property type="match status" value="1"/>
</dbReference>
<dbReference type="GO" id="GO:0004525">
    <property type="term" value="F:ribonuclease III activity"/>
    <property type="evidence" value="ECO:0007669"/>
    <property type="project" value="InterPro"/>
</dbReference>
<dbReference type="Proteomes" id="UP000799438">
    <property type="component" value="Unassembled WGS sequence"/>
</dbReference>
<reference evidence="3" key="1">
    <citation type="journal article" date="2020" name="Stud. Mycol.">
        <title>101 Dothideomycetes genomes: a test case for predicting lifestyles and emergence of pathogens.</title>
        <authorList>
            <person name="Haridas S."/>
            <person name="Albert R."/>
            <person name="Binder M."/>
            <person name="Bloem J."/>
            <person name="Labutti K."/>
            <person name="Salamov A."/>
            <person name="Andreopoulos B."/>
            <person name="Baker S."/>
            <person name="Barry K."/>
            <person name="Bills G."/>
            <person name="Bluhm B."/>
            <person name="Cannon C."/>
            <person name="Castanera R."/>
            <person name="Culley D."/>
            <person name="Daum C."/>
            <person name="Ezra D."/>
            <person name="Gonzalez J."/>
            <person name="Henrissat B."/>
            <person name="Kuo A."/>
            <person name="Liang C."/>
            <person name="Lipzen A."/>
            <person name="Lutzoni F."/>
            <person name="Magnuson J."/>
            <person name="Mondo S."/>
            <person name="Nolan M."/>
            <person name="Ohm R."/>
            <person name="Pangilinan J."/>
            <person name="Park H.-J."/>
            <person name="Ramirez L."/>
            <person name="Alfaro M."/>
            <person name="Sun H."/>
            <person name="Tritt A."/>
            <person name="Yoshinaga Y."/>
            <person name="Zwiers L.-H."/>
            <person name="Turgeon B."/>
            <person name="Goodwin S."/>
            <person name="Spatafora J."/>
            <person name="Crous P."/>
            <person name="Grigoriev I."/>
        </authorList>
    </citation>
    <scope>NUCLEOTIDE SEQUENCE</scope>
    <source>
        <strain evidence="3">CBS 121167</strain>
    </source>
</reference>
<dbReference type="GO" id="GO:0003735">
    <property type="term" value="F:structural constituent of ribosome"/>
    <property type="evidence" value="ECO:0007669"/>
    <property type="project" value="InterPro"/>
</dbReference>
<dbReference type="GeneID" id="54294609"/>
<dbReference type="OrthoDB" id="2281895at2759"/>
<dbReference type="PANTHER" id="PTHR28160:SF1">
    <property type="entry name" value="LARGE RIBOSOMAL SUBUNIT PROTEIN ML57"/>
    <property type="match status" value="1"/>
</dbReference>
<name>A0A6A6B7Z6_9PEZI</name>
<evidence type="ECO:0000313" key="4">
    <source>
        <dbReference type="Proteomes" id="UP000799438"/>
    </source>
</evidence>
<dbReference type="RefSeq" id="XP_033395923.1">
    <property type="nucleotide sequence ID" value="XM_033537113.1"/>
</dbReference>
<feature type="region of interest" description="Disordered" evidence="1">
    <location>
        <begin position="30"/>
        <end position="65"/>
    </location>
</feature>
<dbReference type="CDD" id="cd00593">
    <property type="entry name" value="RIBOc"/>
    <property type="match status" value="1"/>
</dbReference>
<dbReference type="SUPFAM" id="SSF69065">
    <property type="entry name" value="RNase III domain-like"/>
    <property type="match status" value="1"/>
</dbReference>
<keyword evidence="4" id="KW-1185">Reference proteome</keyword>
<accession>A0A6A6B7Z6</accession>
<dbReference type="InterPro" id="IPR040030">
    <property type="entry name" value="Ribosomal_mL57"/>
</dbReference>
<dbReference type="GO" id="GO:0032543">
    <property type="term" value="P:mitochondrial translation"/>
    <property type="evidence" value="ECO:0007669"/>
    <property type="project" value="InterPro"/>
</dbReference>
<gene>
    <name evidence="3" type="ORF">K452DRAFT_230719</name>
</gene>
<feature type="compositionally biased region" description="Basic and acidic residues" evidence="1">
    <location>
        <begin position="46"/>
        <end position="61"/>
    </location>
</feature>
<evidence type="ECO:0000256" key="1">
    <source>
        <dbReference type="SAM" id="MobiDB-lite"/>
    </source>
</evidence>
<sequence length="265" mass="29061">MASKVPIRPFLGAAKSVAGRGVRLQLSAISAASTSSTPSNSFATDEAPRKSDPLDPAEMPRWKQTPRAMAAPIRLRPIKPDNVWRVNEDPRKLDETYVRILGKGGDKLLEEEVKWLAVTHKSFDHGRRGFNDRLAFLGRRIIELQTSLALLNTPRSGAKQHTADAYGREPYKHPALDGLDNLAGGSKEEILSRDRLAGLAKQHGLSYVIRWRPKKSDSMKGSGLNTVLAHTLYAIVGAIAMQKGGDVANQVVKERILAPLDVMMS</sequence>
<evidence type="ECO:0000313" key="3">
    <source>
        <dbReference type="EMBL" id="KAF2140210.1"/>
    </source>
</evidence>
<feature type="compositionally biased region" description="Low complexity" evidence="1">
    <location>
        <begin position="30"/>
        <end position="44"/>
    </location>
</feature>
<dbReference type="InterPro" id="IPR000999">
    <property type="entry name" value="RNase_III_dom"/>
</dbReference>
<dbReference type="GO" id="GO:0006396">
    <property type="term" value="P:RNA processing"/>
    <property type="evidence" value="ECO:0007669"/>
    <property type="project" value="InterPro"/>
</dbReference>
<dbReference type="EMBL" id="ML995490">
    <property type="protein sequence ID" value="KAF2140210.1"/>
    <property type="molecule type" value="Genomic_DNA"/>
</dbReference>